<dbReference type="EMBL" id="BMWS01000012">
    <property type="protein sequence ID" value="GGX19328.1"/>
    <property type="molecule type" value="Genomic_DNA"/>
</dbReference>
<dbReference type="PANTHER" id="PTHR39639:SF1">
    <property type="entry name" value="DUF262 DOMAIN-CONTAINING PROTEIN"/>
    <property type="match status" value="1"/>
</dbReference>
<gene>
    <name evidence="3" type="ORF">GCM10007384_20860</name>
</gene>
<dbReference type="InterPro" id="IPR004919">
    <property type="entry name" value="GmrSD_N"/>
</dbReference>
<accession>A0A918N3F4</accession>
<name>A0A918N3F4_9FLAO</name>
<protein>
    <recommendedName>
        <fullName evidence="2">GmrSD restriction endonucleases N-terminal domain-containing protein</fullName>
    </recommendedName>
</protein>
<feature type="compositionally biased region" description="Polar residues" evidence="1">
    <location>
        <begin position="14"/>
        <end position="28"/>
    </location>
</feature>
<keyword evidence="4" id="KW-1185">Reference proteome</keyword>
<feature type="region of interest" description="Disordered" evidence="1">
    <location>
        <begin position="1"/>
        <end position="28"/>
    </location>
</feature>
<proteinExistence type="predicted"/>
<feature type="domain" description="GmrSD restriction endonucleases N-terminal" evidence="2">
    <location>
        <begin position="54"/>
        <end position="194"/>
    </location>
</feature>
<evidence type="ECO:0000256" key="1">
    <source>
        <dbReference type="SAM" id="MobiDB-lite"/>
    </source>
</evidence>
<reference evidence="3 4" key="1">
    <citation type="journal article" date="2014" name="Int. J. Syst. Evol. Microbiol.">
        <title>Complete genome sequence of Corynebacterium casei LMG S-19264T (=DSM 44701T), isolated from a smear-ripened cheese.</title>
        <authorList>
            <consortium name="US DOE Joint Genome Institute (JGI-PGF)"/>
            <person name="Walter F."/>
            <person name="Albersmeier A."/>
            <person name="Kalinowski J."/>
            <person name="Ruckert C."/>
        </authorList>
    </citation>
    <scope>NUCLEOTIDE SEQUENCE [LARGE SCALE GENOMIC DNA]</scope>
    <source>
        <strain evidence="3 4">KCTC 12285</strain>
    </source>
</reference>
<comment type="caution">
    <text evidence="3">The sequence shown here is derived from an EMBL/GenBank/DDBJ whole genome shotgun (WGS) entry which is preliminary data.</text>
</comment>
<dbReference type="PANTHER" id="PTHR39639">
    <property type="entry name" value="CHROMOSOME 16, WHOLE GENOME SHOTGUN SEQUENCE"/>
    <property type="match status" value="1"/>
</dbReference>
<sequence>MTDQEITKDDLQEWQAQDLESNTEEQGNSTDLEALRVIKSNQDYNLDYLITSIDKNIDLGPDYQRRSRWSKNKQSMLIESFLMNIPVPPIFLYEKEYYEYEVIDGRQRLEAINSFVKNEFKLKGLQHLKSLIGKKFSDLNDETKRSLFRRTISATILLVESKAFDKYDLRMILFNRLNTGGEKLNGQELRNAIYASRFNDLIMELSSNKHFKFIWDIPIPTDDDDTITIKKLKNNTLYKTMTDCELVLRFFAIREVQEGIITEGSMSSLLDKTMKSKQHIIDANELESLKKLFIDSVEGLVNRVGKEAIINPILNTPRKARNLYDSMLVAFSYIDLNNLQPKEVILENLRIVLSNEKEYEEIITRGNSIENIKYRVNKAKEILTTNLNI</sequence>
<organism evidence="3 4">
    <name type="scientific">Aquimarina muelleri</name>
    <dbReference type="NCBI Taxonomy" id="279356"/>
    <lineage>
        <taxon>Bacteria</taxon>
        <taxon>Pseudomonadati</taxon>
        <taxon>Bacteroidota</taxon>
        <taxon>Flavobacteriia</taxon>
        <taxon>Flavobacteriales</taxon>
        <taxon>Flavobacteriaceae</taxon>
        <taxon>Aquimarina</taxon>
    </lineage>
</organism>
<feature type="compositionally biased region" description="Basic and acidic residues" evidence="1">
    <location>
        <begin position="1"/>
        <end position="11"/>
    </location>
</feature>
<dbReference type="RefSeq" id="WP_051316852.1">
    <property type="nucleotide sequence ID" value="NZ_BMWS01000012.1"/>
</dbReference>
<evidence type="ECO:0000313" key="3">
    <source>
        <dbReference type="EMBL" id="GGX19328.1"/>
    </source>
</evidence>
<evidence type="ECO:0000259" key="2">
    <source>
        <dbReference type="Pfam" id="PF03235"/>
    </source>
</evidence>
<dbReference type="Pfam" id="PF03235">
    <property type="entry name" value="GmrSD_N"/>
    <property type="match status" value="1"/>
</dbReference>
<dbReference type="Proteomes" id="UP000601108">
    <property type="component" value="Unassembled WGS sequence"/>
</dbReference>
<evidence type="ECO:0000313" key="4">
    <source>
        <dbReference type="Proteomes" id="UP000601108"/>
    </source>
</evidence>
<dbReference type="AlphaFoldDB" id="A0A918N3F4"/>